<dbReference type="PIRSF" id="PIRSF000193">
    <property type="entry name" value="Pyrrol-5-carb_rd"/>
    <property type="match status" value="1"/>
</dbReference>
<organism evidence="10 11">
    <name type="scientific">Rubripirellula obstinata</name>
    <dbReference type="NCBI Taxonomy" id="406547"/>
    <lineage>
        <taxon>Bacteria</taxon>
        <taxon>Pseudomonadati</taxon>
        <taxon>Planctomycetota</taxon>
        <taxon>Planctomycetia</taxon>
        <taxon>Pirellulales</taxon>
        <taxon>Pirellulaceae</taxon>
        <taxon>Rubripirellula</taxon>
    </lineage>
</organism>
<dbReference type="NCBIfam" id="TIGR00112">
    <property type="entry name" value="proC"/>
    <property type="match status" value="1"/>
</dbReference>
<evidence type="ECO:0000256" key="4">
    <source>
        <dbReference type="HAMAP-Rule" id="MF_01925"/>
    </source>
</evidence>
<dbReference type="InterPro" id="IPR029036">
    <property type="entry name" value="P5CR_dimer"/>
</dbReference>
<feature type="domain" description="Pyrroline-5-carboxylate reductase dimerisation" evidence="9">
    <location>
        <begin position="168"/>
        <end position="272"/>
    </location>
</feature>
<comment type="similarity">
    <text evidence="1 4 7">Belongs to the pyrroline-5-carboxylate reductase family.</text>
</comment>
<feature type="domain" description="Pyrroline-5-carboxylate reductase catalytic N-terminal" evidence="8">
    <location>
        <begin position="14"/>
        <end position="106"/>
    </location>
</feature>
<dbReference type="GO" id="GO:0005737">
    <property type="term" value="C:cytoplasm"/>
    <property type="evidence" value="ECO:0007669"/>
    <property type="project" value="UniProtKB-SubCell"/>
</dbReference>
<dbReference type="EMBL" id="VRLW01000001">
    <property type="protein sequence ID" value="KAA1259609.1"/>
    <property type="molecule type" value="Genomic_DNA"/>
</dbReference>
<dbReference type="InterPro" id="IPR000304">
    <property type="entry name" value="Pyrroline-COOH_reductase"/>
</dbReference>
<evidence type="ECO:0000256" key="2">
    <source>
        <dbReference type="ARBA" id="ARBA00022857"/>
    </source>
</evidence>
<dbReference type="PANTHER" id="PTHR11645">
    <property type="entry name" value="PYRROLINE-5-CARBOXYLATE REDUCTASE"/>
    <property type="match status" value="1"/>
</dbReference>
<evidence type="ECO:0000259" key="8">
    <source>
        <dbReference type="Pfam" id="PF03807"/>
    </source>
</evidence>
<dbReference type="InterPro" id="IPR008927">
    <property type="entry name" value="6-PGluconate_DH-like_C_sf"/>
</dbReference>
<dbReference type="InterPro" id="IPR028939">
    <property type="entry name" value="P5C_Rdtase_cat_N"/>
</dbReference>
<dbReference type="GO" id="GO:0055129">
    <property type="term" value="P:L-proline biosynthetic process"/>
    <property type="evidence" value="ECO:0007669"/>
    <property type="project" value="UniProtKB-UniRule"/>
</dbReference>
<dbReference type="AlphaFoldDB" id="A0A5B1CIR0"/>
<evidence type="ECO:0000256" key="3">
    <source>
        <dbReference type="ARBA" id="ARBA00023002"/>
    </source>
</evidence>
<comment type="caution">
    <text evidence="10">The sequence shown here is derived from an EMBL/GenBank/DDBJ whole genome shotgun (WGS) entry which is preliminary data.</text>
</comment>
<proteinExistence type="inferred from homology"/>
<gene>
    <name evidence="4 10" type="primary">proC</name>
    <name evidence="10" type="ORF">LF1_21430</name>
</gene>
<dbReference type="Pfam" id="PF03807">
    <property type="entry name" value="F420_oxidored"/>
    <property type="match status" value="1"/>
</dbReference>
<accession>A0A5B1CIR0</accession>
<evidence type="ECO:0000256" key="1">
    <source>
        <dbReference type="ARBA" id="ARBA00005525"/>
    </source>
</evidence>
<keyword evidence="11" id="KW-1185">Reference proteome</keyword>
<dbReference type="PANTHER" id="PTHR11645:SF0">
    <property type="entry name" value="PYRROLINE-5-CARBOXYLATE REDUCTASE 3"/>
    <property type="match status" value="1"/>
</dbReference>
<protein>
    <recommendedName>
        <fullName evidence="4 5">Pyrroline-5-carboxylate reductase</fullName>
        <shortName evidence="4">P5C reductase</shortName>
        <shortName evidence="4">P5CR</shortName>
        <ecNumber evidence="4 5">1.5.1.2</ecNumber>
    </recommendedName>
    <alternativeName>
        <fullName evidence="4">PCA reductase</fullName>
    </alternativeName>
</protein>
<evidence type="ECO:0000259" key="9">
    <source>
        <dbReference type="Pfam" id="PF14748"/>
    </source>
</evidence>
<keyword evidence="4" id="KW-0963">Cytoplasm</keyword>
<keyword evidence="2 4" id="KW-0521">NADP</keyword>
<dbReference type="SUPFAM" id="SSF51735">
    <property type="entry name" value="NAD(P)-binding Rossmann-fold domains"/>
    <property type="match status" value="1"/>
</dbReference>
<dbReference type="InterPro" id="IPR036291">
    <property type="entry name" value="NAD(P)-bd_dom_sf"/>
</dbReference>
<dbReference type="InterPro" id="IPR053790">
    <property type="entry name" value="P5CR-like_CS"/>
</dbReference>
<dbReference type="UniPathway" id="UPA00098">
    <property type="reaction ID" value="UER00361"/>
</dbReference>
<dbReference type="GO" id="GO:0004735">
    <property type="term" value="F:pyrroline-5-carboxylate reductase activity"/>
    <property type="evidence" value="ECO:0007669"/>
    <property type="project" value="UniProtKB-UniRule"/>
</dbReference>
<comment type="pathway">
    <text evidence="4 7">Amino-acid biosynthesis; L-proline biosynthesis; L-proline from L-glutamate 5-semialdehyde: step 1/1.</text>
</comment>
<keyword evidence="4 7" id="KW-0028">Amino-acid biosynthesis</keyword>
<comment type="function">
    <text evidence="4">Catalyzes the reduction of 1-pyrroline-5-carboxylate (PCA) to L-proline.</text>
</comment>
<evidence type="ECO:0000256" key="5">
    <source>
        <dbReference type="NCBIfam" id="TIGR00112"/>
    </source>
</evidence>
<evidence type="ECO:0000313" key="10">
    <source>
        <dbReference type="EMBL" id="KAA1259609.1"/>
    </source>
</evidence>
<dbReference type="Proteomes" id="UP000322699">
    <property type="component" value="Unassembled WGS sequence"/>
</dbReference>
<evidence type="ECO:0000256" key="7">
    <source>
        <dbReference type="RuleBase" id="RU003903"/>
    </source>
</evidence>
<dbReference type="Gene3D" id="1.10.3730.10">
    <property type="entry name" value="ProC C-terminal domain-like"/>
    <property type="match status" value="1"/>
</dbReference>
<dbReference type="SUPFAM" id="SSF48179">
    <property type="entry name" value="6-phosphogluconate dehydrogenase C-terminal domain-like"/>
    <property type="match status" value="1"/>
</dbReference>
<evidence type="ECO:0000313" key="11">
    <source>
        <dbReference type="Proteomes" id="UP000322699"/>
    </source>
</evidence>
<keyword evidence="3 4" id="KW-0560">Oxidoreductase</keyword>
<name>A0A5B1CIR0_9BACT</name>
<reference evidence="10 11" key="1">
    <citation type="submission" date="2019-08" db="EMBL/GenBank/DDBJ databases">
        <title>Deep-cultivation of Planctomycetes and their phenomic and genomic characterization uncovers novel biology.</title>
        <authorList>
            <person name="Wiegand S."/>
            <person name="Jogler M."/>
            <person name="Boedeker C."/>
            <person name="Pinto D."/>
            <person name="Vollmers J."/>
            <person name="Rivas-Marin E."/>
            <person name="Kohn T."/>
            <person name="Peeters S.H."/>
            <person name="Heuer A."/>
            <person name="Rast P."/>
            <person name="Oberbeckmann S."/>
            <person name="Bunk B."/>
            <person name="Jeske O."/>
            <person name="Meyerdierks A."/>
            <person name="Storesund J.E."/>
            <person name="Kallscheuer N."/>
            <person name="Luecker S."/>
            <person name="Lage O.M."/>
            <person name="Pohl T."/>
            <person name="Merkel B.J."/>
            <person name="Hornburger P."/>
            <person name="Mueller R.-W."/>
            <person name="Bruemmer F."/>
            <person name="Labrenz M."/>
            <person name="Spormann A.M."/>
            <person name="Op Den Camp H."/>
            <person name="Overmann J."/>
            <person name="Amann R."/>
            <person name="Jetten M.S.M."/>
            <person name="Mascher T."/>
            <person name="Medema M.H."/>
            <person name="Devos D.P."/>
            <person name="Kaster A.-K."/>
            <person name="Ovreas L."/>
            <person name="Rohde M."/>
            <person name="Galperin M.Y."/>
            <person name="Jogler C."/>
        </authorList>
    </citation>
    <scope>NUCLEOTIDE SEQUENCE [LARGE SCALE GENOMIC DNA]</scope>
    <source>
        <strain evidence="10 11">LF1</strain>
    </source>
</reference>
<comment type="catalytic activity">
    <reaction evidence="4 7">
        <text>L-proline + NADP(+) = (S)-1-pyrroline-5-carboxylate + NADPH + 2 H(+)</text>
        <dbReference type="Rhea" id="RHEA:14109"/>
        <dbReference type="ChEBI" id="CHEBI:15378"/>
        <dbReference type="ChEBI" id="CHEBI:17388"/>
        <dbReference type="ChEBI" id="CHEBI:57783"/>
        <dbReference type="ChEBI" id="CHEBI:58349"/>
        <dbReference type="ChEBI" id="CHEBI:60039"/>
        <dbReference type="EC" id="1.5.1.2"/>
    </reaction>
</comment>
<dbReference type="RefSeq" id="WP_084422647.1">
    <property type="nucleotide sequence ID" value="NZ_LWSK01000050.1"/>
</dbReference>
<dbReference type="EC" id="1.5.1.2" evidence="4 5"/>
<evidence type="ECO:0000256" key="6">
    <source>
        <dbReference type="PIRSR" id="PIRSR000193-1"/>
    </source>
</evidence>
<keyword evidence="4 7" id="KW-0641">Proline biosynthesis</keyword>
<comment type="catalytic activity">
    <reaction evidence="4">
        <text>L-proline + NAD(+) = (S)-1-pyrroline-5-carboxylate + NADH + 2 H(+)</text>
        <dbReference type="Rhea" id="RHEA:14105"/>
        <dbReference type="ChEBI" id="CHEBI:15378"/>
        <dbReference type="ChEBI" id="CHEBI:17388"/>
        <dbReference type="ChEBI" id="CHEBI:57540"/>
        <dbReference type="ChEBI" id="CHEBI:57945"/>
        <dbReference type="ChEBI" id="CHEBI:60039"/>
        <dbReference type="EC" id="1.5.1.2"/>
    </reaction>
</comment>
<dbReference type="PROSITE" id="PS00521">
    <property type="entry name" value="P5CR"/>
    <property type="match status" value="1"/>
</dbReference>
<dbReference type="Pfam" id="PF14748">
    <property type="entry name" value="P5CR_dimer"/>
    <property type="match status" value="1"/>
</dbReference>
<dbReference type="HAMAP" id="MF_01925">
    <property type="entry name" value="P5C_reductase"/>
    <property type="match status" value="1"/>
</dbReference>
<comment type="subcellular location">
    <subcellularLocation>
        <location evidence="4">Cytoplasm</location>
    </subcellularLocation>
</comment>
<dbReference type="OrthoDB" id="9805754at2"/>
<sequence>MTEQTLEKTQFKWAIVGGGQMARALVGGMIKAGVVSASNVILVVPSESTRRWWDENQPGVQHADLEEAVQQADIVMLAVKPWVIPVVMNQAGPFWSGKLVVSIAAGVPLSKLCDLAGHGRVVRVMPNTPCLVGSGASAFCGGDEATDEDRTLVASALEAVGIAAEIDEVQMDAVTGLSGSGPAYIYILIEALADGGVAAGLPRDLAMKLATQTVIGAGEMVQKSGMHPGQLKDAVASPGGTTIAALQTLEQNGVRAAMIAAVKASAARSKELA</sequence>
<dbReference type="Gene3D" id="3.40.50.720">
    <property type="entry name" value="NAD(P)-binding Rossmann-like Domain"/>
    <property type="match status" value="1"/>
</dbReference>
<feature type="binding site" evidence="6">
    <location>
        <begin position="78"/>
        <end position="81"/>
    </location>
    <ligand>
        <name>NADP(+)</name>
        <dbReference type="ChEBI" id="CHEBI:58349"/>
    </ligand>
</feature>
<dbReference type="FunFam" id="1.10.3730.10:FF:000001">
    <property type="entry name" value="Pyrroline-5-carboxylate reductase"/>
    <property type="match status" value="1"/>
</dbReference>